<dbReference type="RefSeq" id="WP_103777538.1">
    <property type="nucleotide sequence ID" value="NZ_PQLX01000008.1"/>
</dbReference>
<accession>A0A2S4RTH1</accession>
<dbReference type="Proteomes" id="UP000237003">
    <property type="component" value="Unassembled WGS sequence"/>
</dbReference>
<dbReference type="EMBL" id="PQLX01000008">
    <property type="protein sequence ID" value="POU63020.1"/>
    <property type="molecule type" value="Genomic_DNA"/>
</dbReference>
<comment type="caution">
    <text evidence="2">The sequence shown here is derived from an EMBL/GenBank/DDBJ whole genome shotgun (WGS) entry which is preliminary data.</text>
</comment>
<name>A0A2S4RTH1_CITAM</name>
<evidence type="ECO:0000313" key="2">
    <source>
        <dbReference type="EMBL" id="POU63020.1"/>
    </source>
</evidence>
<keyword evidence="1" id="KW-0812">Transmembrane</keyword>
<evidence type="ECO:0000313" key="3">
    <source>
        <dbReference type="Proteomes" id="UP000237003"/>
    </source>
</evidence>
<sequence>MKPATHVFLWLSELLALTVVYTLLCYFIPDEELMAWYEENYGFIQEVHWNDGFSLILYFLAIAITTLAIWFIAAARQRKWKKSQGENT</sequence>
<proteinExistence type="predicted"/>
<reference evidence="2 3" key="1">
    <citation type="submission" date="2018-01" db="EMBL/GenBank/DDBJ databases">
        <title>Complete genome sequences of 14 Citrobacter spp. isolated from plant in Canada.</title>
        <authorList>
            <person name="Bhandare S.G."/>
            <person name="Colavecchio A."/>
            <person name="Jeukens J."/>
            <person name="Emond-Rheault J.-G."/>
            <person name="Freschi L."/>
            <person name="Hamel J."/>
            <person name="Kukavica-Ibrulj I."/>
            <person name="Levesque R."/>
            <person name="Goodridge L."/>
        </authorList>
    </citation>
    <scope>NUCLEOTIDE SEQUENCE [LARGE SCALE GENOMIC DNA]</scope>
    <source>
        <strain evidence="2 3">S1285</strain>
    </source>
</reference>
<evidence type="ECO:0000256" key="1">
    <source>
        <dbReference type="SAM" id="Phobius"/>
    </source>
</evidence>
<feature type="transmembrane region" description="Helical" evidence="1">
    <location>
        <begin position="55"/>
        <end position="75"/>
    </location>
</feature>
<dbReference type="AlphaFoldDB" id="A0A2S4RTH1"/>
<keyword evidence="1" id="KW-0472">Membrane</keyword>
<keyword evidence="1" id="KW-1133">Transmembrane helix</keyword>
<dbReference type="OrthoDB" id="6629042at2"/>
<protein>
    <submittedName>
        <fullName evidence="2">Uncharacterized protein</fullName>
    </submittedName>
</protein>
<organism evidence="2 3">
    <name type="scientific">Citrobacter amalonaticus</name>
    <dbReference type="NCBI Taxonomy" id="35703"/>
    <lineage>
        <taxon>Bacteria</taxon>
        <taxon>Pseudomonadati</taxon>
        <taxon>Pseudomonadota</taxon>
        <taxon>Gammaproteobacteria</taxon>
        <taxon>Enterobacterales</taxon>
        <taxon>Enterobacteriaceae</taxon>
        <taxon>Citrobacter</taxon>
    </lineage>
</organism>
<feature type="transmembrane region" description="Helical" evidence="1">
    <location>
        <begin position="7"/>
        <end position="29"/>
    </location>
</feature>
<gene>
    <name evidence="2" type="ORF">C3430_20165</name>
</gene>